<proteinExistence type="inferred from homology"/>
<protein>
    <recommendedName>
        <fullName evidence="2 5">Basal-body rod modification protein FlgD</fullName>
    </recommendedName>
</protein>
<name>A0A7Y0E4R4_9PROT</name>
<dbReference type="AlphaFoldDB" id="A0A7Y0E4R4"/>
<evidence type="ECO:0000259" key="8">
    <source>
        <dbReference type="Pfam" id="PF13861"/>
    </source>
</evidence>
<dbReference type="InterPro" id="IPR025963">
    <property type="entry name" value="FLgD_Tudor"/>
</dbReference>
<dbReference type="RefSeq" id="WP_169626712.1">
    <property type="nucleotide sequence ID" value="NZ_JABBNT010000005.1"/>
</dbReference>
<comment type="caution">
    <text evidence="9">The sequence shown here is derived from an EMBL/GenBank/DDBJ whole genome shotgun (WGS) entry which is preliminary data.</text>
</comment>
<reference evidence="9 10" key="1">
    <citation type="submission" date="2020-04" db="EMBL/GenBank/DDBJ databases">
        <title>Rhodospirillaceae bacterium KN72 isolated from deep sea.</title>
        <authorList>
            <person name="Zhang D.-C."/>
        </authorList>
    </citation>
    <scope>NUCLEOTIDE SEQUENCE [LARGE SCALE GENOMIC DNA]</scope>
    <source>
        <strain evidence="9 10">KN72</strain>
    </source>
</reference>
<comment type="function">
    <text evidence="4 5">Required for flagellar hook formation. May act as a scaffolding protein.</text>
</comment>
<feature type="domain" description="FlgD Tudor-like" evidence="8">
    <location>
        <begin position="94"/>
        <end position="225"/>
    </location>
</feature>
<feature type="domain" description="FlgD/Vpr Ig-like" evidence="7">
    <location>
        <begin position="113"/>
        <end position="186"/>
    </location>
</feature>
<dbReference type="InterPro" id="IPR025965">
    <property type="entry name" value="FlgD/Vpr_Ig-like"/>
</dbReference>
<dbReference type="Gene3D" id="2.60.40.4070">
    <property type="match status" value="1"/>
</dbReference>
<evidence type="ECO:0000313" key="10">
    <source>
        <dbReference type="Proteomes" id="UP000539372"/>
    </source>
</evidence>
<dbReference type="Pfam" id="PF03963">
    <property type="entry name" value="FlgD"/>
    <property type="match status" value="1"/>
</dbReference>
<gene>
    <name evidence="9" type="ORF">HH303_17805</name>
</gene>
<dbReference type="Proteomes" id="UP000539372">
    <property type="component" value="Unassembled WGS sequence"/>
</dbReference>
<dbReference type="InterPro" id="IPR005648">
    <property type="entry name" value="FlgD"/>
</dbReference>
<dbReference type="Pfam" id="PF13860">
    <property type="entry name" value="FlgD_ig"/>
    <property type="match status" value="1"/>
</dbReference>
<evidence type="ECO:0000256" key="6">
    <source>
        <dbReference type="SAM" id="MobiDB-lite"/>
    </source>
</evidence>
<evidence type="ECO:0000256" key="3">
    <source>
        <dbReference type="ARBA" id="ARBA00022795"/>
    </source>
</evidence>
<keyword evidence="10" id="KW-1185">Reference proteome</keyword>
<evidence type="ECO:0000313" key="9">
    <source>
        <dbReference type="EMBL" id="NMM46351.1"/>
    </source>
</evidence>
<dbReference type="Pfam" id="PF13861">
    <property type="entry name" value="FLgD_tudor"/>
    <property type="match status" value="1"/>
</dbReference>
<comment type="similarity">
    <text evidence="1 5">Belongs to the FlgD family.</text>
</comment>
<organism evidence="9 10">
    <name type="scientific">Pacificispira spongiicola</name>
    <dbReference type="NCBI Taxonomy" id="2729598"/>
    <lineage>
        <taxon>Bacteria</taxon>
        <taxon>Pseudomonadati</taxon>
        <taxon>Pseudomonadota</taxon>
        <taxon>Alphaproteobacteria</taxon>
        <taxon>Rhodospirillales</taxon>
        <taxon>Rhodospirillaceae</taxon>
        <taxon>Pacificispira</taxon>
    </lineage>
</organism>
<keyword evidence="9" id="KW-0966">Cell projection</keyword>
<evidence type="ECO:0000256" key="2">
    <source>
        <dbReference type="ARBA" id="ARBA00016013"/>
    </source>
</evidence>
<keyword evidence="9" id="KW-0969">Cilium</keyword>
<evidence type="ECO:0000256" key="5">
    <source>
        <dbReference type="RuleBase" id="RU362076"/>
    </source>
</evidence>
<keyword evidence="3 5" id="KW-1005">Bacterial flagellum biogenesis</keyword>
<dbReference type="EMBL" id="JABBNT010000005">
    <property type="protein sequence ID" value="NMM46351.1"/>
    <property type="molecule type" value="Genomic_DNA"/>
</dbReference>
<dbReference type="GO" id="GO:0044781">
    <property type="term" value="P:bacterial-type flagellum organization"/>
    <property type="evidence" value="ECO:0007669"/>
    <property type="project" value="UniProtKB-UniRule"/>
</dbReference>
<feature type="region of interest" description="Disordered" evidence="6">
    <location>
        <begin position="1"/>
        <end position="21"/>
    </location>
</feature>
<evidence type="ECO:0000256" key="4">
    <source>
        <dbReference type="ARBA" id="ARBA00024746"/>
    </source>
</evidence>
<evidence type="ECO:0000259" key="7">
    <source>
        <dbReference type="Pfam" id="PF13860"/>
    </source>
</evidence>
<keyword evidence="9" id="KW-0282">Flagellum</keyword>
<accession>A0A7Y0E4R4</accession>
<dbReference type="Gene3D" id="2.30.30.910">
    <property type="match status" value="1"/>
</dbReference>
<evidence type="ECO:0000256" key="1">
    <source>
        <dbReference type="ARBA" id="ARBA00010577"/>
    </source>
</evidence>
<sequence>MSNYADVLGTSNNTSPSSGVNTVSAQQLSAMSSLSDNFDNFLTILTTQLKNQDPLSPMETTEFTNQLVMFADLEQSVRHSGQLDDLIGLQQQNEAAAAVGYLGKSVVADYNEVDFQGEPVEMTYNLPEEAKAAVMEIYDTEGNLAGIITGLETDFGEHTVTWEGTDIDGDPLDFGAYSFQVTAVTKENEEIEPTYKTRGTVTGVEYADGTTMLKLGSFSVNINQVLGIEDPETAS</sequence>